<reference evidence="6 7" key="1">
    <citation type="journal article" date="2012" name="Genome Biol.">
        <title>Genome and low-iron response of an oceanic diatom adapted to chronic iron limitation.</title>
        <authorList>
            <person name="Lommer M."/>
            <person name="Specht M."/>
            <person name="Roy A.S."/>
            <person name="Kraemer L."/>
            <person name="Andreson R."/>
            <person name="Gutowska M.A."/>
            <person name="Wolf J."/>
            <person name="Bergner S.V."/>
            <person name="Schilhabel M.B."/>
            <person name="Klostermeier U.C."/>
            <person name="Beiko R.G."/>
            <person name="Rosenstiel P."/>
            <person name="Hippler M."/>
            <person name="Laroche J."/>
        </authorList>
    </citation>
    <scope>NUCLEOTIDE SEQUENCE [LARGE SCALE GENOMIC DNA]</scope>
    <source>
        <strain evidence="6 7">CCMP1005</strain>
    </source>
</reference>
<dbReference type="CDD" id="cd11715">
    <property type="entry name" value="THUMP_AdoMetMT"/>
    <property type="match status" value="1"/>
</dbReference>
<dbReference type="SUPFAM" id="SSF53335">
    <property type="entry name" value="S-adenosyl-L-methionine-dependent methyltransferases"/>
    <property type="match status" value="1"/>
</dbReference>
<dbReference type="InterPro" id="IPR054170">
    <property type="entry name" value="RlmL_1st"/>
</dbReference>
<evidence type="ECO:0000313" key="6">
    <source>
        <dbReference type="EMBL" id="EJK52716.1"/>
    </source>
</evidence>
<dbReference type="OMA" id="YFATCIP"/>
<evidence type="ECO:0000313" key="7">
    <source>
        <dbReference type="Proteomes" id="UP000266841"/>
    </source>
</evidence>
<keyword evidence="3" id="KW-0732">Signal</keyword>
<dbReference type="Pfam" id="PF22020">
    <property type="entry name" value="RlmL_1st"/>
    <property type="match status" value="1"/>
</dbReference>
<dbReference type="PROSITE" id="PS51257">
    <property type="entry name" value="PROKAR_LIPOPROTEIN"/>
    <property type="match status" value="1"/>
</dbReference>
<dbReference type="GO" id="GO:0043527">
    <property type="term" value="C:tRNA methyltransferase complex"/>
    <property type="evidence" value="ECO:0007669"/>
    <property type="project" value="UniProtKB-ARBA"/>
</dbReference>
<evidence type="ECO:0000259" key="5">
    <source>
        <dbReference type="Pfam" id="PF22020"/>
    </source>
</evidence>
<dbReference type="Pfam" id="PF01170">
    <property type="entry name" value="UPF0020"/>
    <property type="match status" value="1"/>
</dbReference>
<keyword evidence="1" id="KW-0489">Methyltransferase</keyword>
<comment type="caution">
    <text evidence="6">The sequence shown here is derived from an EMBL/GenBank/DDBJ whole genome shotgun (WGS) entry which is preliminary data.</text>
</comment>
<dbReference type="Gene3D" id="3.40.50.150">
    <property type="entry name" value="Vaccinia Virus protein VP39"/>
    <property type="match status" value="1"/>
</dbReference>
<dbReference type="EMBL" id="AGNL01039347">
    <property type="protein sequence ID" value="EJK52716.1"/>
    <property type="molecule type" value="Genomic_DNA"/>
</dbReference>
<evidence type="ECO:0000256" key="1">
    <source>
        <dbReference type="ARBA" id="ARBA00022603"/>
    </source>
</evidence>
<dbReference type="PROSITE" id="PS00092">
    <property type="entry name" value="N6_MTASE"/>
    <property type="match status" value="1"/>
</dbReference>
<evidence type="ECO:0000256" key="3">
    <source>
        <dbReference type="SAM" id="SignalP"/>
    </source>
</evidence>
<dbReference type="OrthoDB" id="416496at2759"/>
<sequence length="568" mass="62035">MARRSNAPLVWASIAACVALRRGVSSFETSSTIGNAHRALGKPIRQPSSVVLRSYDDWYIEDEAIGDGATLGDSRESADGDEGKDNKDNRVYFATCIPGLEQALAGELVEIGAKRVQAEGRSGVRFEGSPLVGLKALVYSRTMHKLLELVASSAVHQPDSGDDYGYQDFSRGIRTSRDLYDFVQSNVHVPSLLGDGKGGLLTMSVGTIYSGRPPKELSHTHYTALTVKNSIVDLVRDLRDDGERPDVDIVCPDVPLILFVNARRQFRSRNWETEDSDVDIAADVDLYRCLHSSGSLHKRGYRADDSGDATAPIHRAAMKESLAAGLLLEAGWGKLVNDARGNGRGAVLLDPMTGSATFPVEAALIAGDVAPALVRIASWRGRGPNPHASPSFLKWKDFTSEETWNELIARATQRAKVGLQWAQSETVGGCPSVKILCNEQNPGAADLAASSIKKAGVSNIISLHRGDCIDWHLEDDEVIEGRTMVVSNPPWGIRLTEEIDTSWVNLREFLRREAGGTEAWILSGNPALTKILRMKKSRSVCIKTGEQDLRFLKYSIFAKKPVDNEVMR</sequence>
<dbReference type="PANTHER" id="PTHR47313:SF1">
    <property type="entry name" value="RIBOSOMAL RNA LARGE SUBUNIT METHYLTRANSFERASE K_L"/>
    <property type="match status" value="1"/>
</dbReference>
<feature type="domain" description="Ribosomal RNA large subunit methyltransferase K/L-like methyltransferase" evidence="4">
    <location>
        <begin position="314"/>
        <end position="549"/>
    </location>
</feature>
<name>K0RV88_THAOC</name>
<dbReference type="Gene3D" id="3.30.2130.30">
    <property type="match status" value="1"/>
</dbReference>
<organism evidence="6 7">
    <name type="scientific">Thalassiosira oceanica</name>
    <name type="common">Marine diatom</name>
    <dbReference type="NCBI Taxonomy" id="159749"/>
    <lineage>
        <taxon>Eukaryota</taxon>
        <taxon>Sar</taxon>
        <taxon>Stramenopiles</taxon>
        <taxon>Ochrophyta</taxon>
        <taxon>Bacillariophyta</taxon>
        <taxon>Coscinodiscophyceae</taxon>
        <taxon>Thalassiosirophycidae</taxon>
        <taxon>Thalassiosirales</taxon>
        <taxon>Thalassiosiraceae</taxon>
        <taxon>Thalassiosira</taxon>
    </lineage>
</organism>
<accession>K0RV88</accession>
<dbReference type="InterPro" id="IPR029063">
    <property type="entry name" value="SAM-dependent_MTases_sf"/>
</dbReference>
<dbReference type="InterPro" id="IPR000241">
    <property type="entry name" value="RlmKL-like_Mtase"/>
</dbReference>
<dbReference type="eggNOG" id="ENOG502QTIB">
    <property type="taxonomic scope" value="Eukaryota"/>
</dbReference>
<feature type="signal peptide" evidence="3">
    <location>
        <begin position="1"/>
        <end position="26"/>
    </location>
</feature>
<evidence type="ECO:0000256" key="2">
    <source>
        <dbReference type="ARBA" id="ARBA00022679"/>
    </source>
</evidence>
<protein>
    <submittedName>
        <fullName evidence="6">Uncharacterized protein</fullName>
    </submittedName>
</protein>
<evidence type="ECO:0000259" key="4">
    <source>
        <dbReference type="Pfam" id="PF01170"/>
    </source>
</evidence>
<dbReference type="Proteomes" id="UP000266841">
    <property type="component" value="Unassembled WGS sequence"/>
</dbReference>
<keyword evidence="2" id="KW-0808">Transferase</keyword>
<proteinExistence type="predicted"/>
<feature type="chain" id="PRO_5003840597" evidence="3">
    <location>
        <begin position="27"/>
        <end position="568"/>
    </location>
</feature>
<gene>
    <name evidence="6" type="ORF">THAOC_27982</name>
</gene>
<dbReference type="InterPro" id="IPR002052">
    <property type="entry name" value="DNA_methylase_N6_adenine_CS"/>
</dbReference>
<dbReference type="GO" id="GO:0032259">
    <property type="term" value="P:methylation"/>
    <property type="evidence" value="ECO:0007669"/>
    <property type="project" value="UniProtKB-KW"/>
</dbReference>
<dbReference type="GO" id="GO:0003676">
    <property type="term" value="F:nucleic acid binding"/>
    <property type="evidence" value="ECO:0007669"/>
    <property type="project" value="InterPro"/>
</dbReference>
<feature type="domain" description="RlmL ferredoxin-like" evidence="5">
    <location>
        <begin position="92"/>
        <end position="144"/>
    </location>
</feature>
<dbReference type="PANTHER" id="PTHR47313">
    <property type="entry name" value="RIBOSOMAL RNA LARGE SUBUNIT METHYLTRANSFERASE K/L"/>
    <property type="match status" value="1"/>
</dbReference>
<dbReference type="AlphaFoldDB" id="K0RV88"/>
<keyword evidence="7" id="KW-1185">Reference proteome</keyword>
<dbReference type="GO" id="GO:0008168">
    <property type="term" value="F:methyltransferase activity"/>
    <property type="evidence" value="ECO:0007669"/>
    <property type="project" value="UniProtKB-KW"/>
</dbReference>